<dbReference type="InterPro" id="IPR035642">
    <property type="entry name" value="MraZ_N"/>
</dbReference>
<dbReference type="PANTHER" id="PTHR34701">
    <property type="entry name" value="TRANSCRIPTIONAL REGULATOR MRAZ"/>
    <property type="match status" value="1"/>
</dbReference>
<dbReference type="InterPro" id="IPR003444">
    <property type="entry name" value="MraZ"/>
</dbReference>
<evidence type="ECO:0000256" key="6">
    <source>
        <dbReference type="ARBA" id="ARBA00023163"/>
    </source>
</evidence>
<keyword evidence="6 7" id="KW-0804">Transcription</keyword>
<dbReference type="InterPro" id="IPR020603">
    <property type="entry name" value="MraZ_dom"/>
</dbReference>
<comment type="subunit">
    <text evidence="7">Forms oligomers.</text>
</comment>
<dbReference type="GO" id="GO:0051301">
    <property type="term" value="P:cell division"/>
    <property type="evidence" value="ECO:0007669"/>
    <property type="project" value="UniProtKB-KW"/>
</dbReference>
<dbReference type="InterPro" id="IPR038619">
    <property type="entry name" value="MraZ_sf"/>
</dbReference>
<dbReference type="CDD" id="cd16321">
    <property type="entry name" value="MraZ_C"/>
    <property type="match status" value="1"/>
</dbReference>
<evidence type="ECO:0000256" key="2">
    <source>
        <dbReference type="ARBA" id="ARBA00022490"/>
    </source>
</evidence>
<keyword evidence="2 7" id="KW-0963">Cytoplasm</keyword>
<evidence type="ECO:0000256" key="7">
    <source>
        <dbReference type="HAMAP-Rule" id="MF_01008"/>
    </source>
</evidence>
<dbReference type="Gene3D" id="3.40.1550.20">
    <property type="entry name" value="Transcriptional regulator MraZ domain"/>
    <property type="match status" value="1"/>
</dbReference>
<gene>
    <name evidence="7" type="primary">mraZ</name>
    <name evidence="9" type="ORF">KHU32_21575</name>
</gene>
<dbReference type="PROSITE" id="PS51740">
    <property type="entry name" value="SPOVT_ABRB"/>
    <property type="match status" value="2"/>
</dbReference>
<organism evidence="9 10">
    <name type="scientific">Roseococcus pinisoli</name>
    <dbReference type="NCBI Taxonomy" id="2835040"/>
    <lineage>
        <taxon>Bacteria</taxon>
        <taxon>Pseudomonadati</taxon>
        <taxon>Pseudomonadota</taxon>
        <taxon>Alphaproteobacteria</taxon>
        <taxon>Acetobacterales</taxon>
        <taxon>Roseomonadaceae</taxon>
        <taxon>Roseococcus</taxon>
    </lineage>
</organism>
<evidence type="ECO:0000313" key="9">
    <source>
        <dbReference type="EMBL" id="MBS7813545.1"/>
    </source>
</evidence>
<dbReference type="InterPro" id="IPR035644">
    <property type="entry name" value="MraZ_C"/>
</dbReference>
<evidence type="ECO:0000256" key="4">
    <source>
        <dbReference type="ARBA" id="ARBA00023015"/>
    </source>
</evidence>
<keyword evidence="10" id="KW-1185">Reference proteome</keyword>
<dbReference type="HAMAP" id="MF_01008">
    <property type="entry name" value="MraZ"/>
    <property type="match status" value="1"/>
</dbReference>
<dbReference type="Pfam" id="PF02381">
    <property type="entry name" value="MraZ"/>
    <property type="match status" value="2"/>
</dbReference>
<keyword evidence="3" id="KW-0677">Repeat</keyword>
<evidence type="ECO:0000256" key="1">
    <source>
        <dbReference type="ARBA" id="ARBA00013860"/>
    </source>
</evidence>
<keyword evidence="9" id="KW-0131">Cell cycle</keyword>
<dbReference type="Proteomes" id="UP000766336">
    <property type="component" value="Unassembled WGS sequence"/>
</dbReference>
<dbReference type="RefSeq" id="WP_213672241.1">
    <property type="nucleotide sequence ID" value="NZ_JAHCDA010000005.1"/>
</dbReference>
<dbReference type="PANTHER" id="PTHR34701:SF1">
    <property type="entry name" value="TRANSCRIPTIONAL REGULATOR MRAZ"/>
    <property type="match status" value="1"/>
</dbReference>
<keyword evidence="5 7" id="KW-0238">DNA-binding</keyword>
<dbReference type="CDD" id="cd16320">
    <property type="entry name" value="MraZ_N"/>
    <property type="match status" value="1"/>
</dbReference>
<accession>A0ABS5QKL9</accession>
<comment type="similarity">
    <text evidence="7">Belongs to the MraZ family.</text>
</comment>
<keyword evidence="4 7" id="KW-0805">Transcription regulation</keyword>
<proteinExistence type="inferred from homology"/>
<sequence length="152" mass="16430">MTQFRGKFINGLDKKGRCSVPALFRTRLAGEALVLRRSTRHPCIEAWPASAFDAALGSKSPLDEPDEDEDFKAYALYSDTVEVSPDPDGRMILAADLIKFAGLTDSVAFLGRMECIEIWEPAAAEAQIEKARQALAEKARARAAAASNGASV</sequence>
<feature type="domain" description="SpoVT-AbrB" evidence="8">
    <location>
        <begin position="80"/>
        <end position="123"/>
    </location>
</feature>
<protein>
    <recommendedName>
        <fullName evidence="1 7">Transcriptional regulator MraZ</fullName>
    </recommendedName>
</protein>
<dbReference type="SUPFAM" id="SSF89447">
    <property type="entry name" value="AbrB/MazE/MraZ-like"/>
    <property type="match status" value="1"/>
</dbReference>
<keyword evidence="9" id="KW-0132">Cell division</keyword>
<dbReference type="InterPro" id="IPR007159">
    <property type="entry name" value="SpoVT-AbrB_dom"/>
</dbReference>
<evidence type="ECO:0000256" key="3">
    <source>
        <dbReference type="ARBA" id="ARBA00022737"/>
    </source>
</evidence>
<comment type="subcellular location">
    <subcellularLocation>
        <location evidence="7">Cytoplasm</location>
        <location evidence="7">Nucleoid</location>
    </subcellularLocation>
</comment>
<dbReference type="InterPro" id="IPR037914">
    <property type="entry name" value="SpoVT-AbrB_sf"/>
</dbReference>
<evidence type="ECO:0000259" key="8">
    <source>
        <dbReference type="PROSITE" id="PS51740"/>
    </source>
</evidence>
<reference evidence="9 10" key="1">
    <citation type="submission" date="2021-05" db="EMBL/GenBank/DDBJ databases">
        <title>Roseococcus sp. XZZS9, whole genome shotgun sequencing project.</title>
        <authorList>
            <person name="Zhao G."/>
            <person name="Shen L."/>
        </authorList>
    </citation>
    <scope>NUCLEOTIDE SEQUENCE [LARGE SCALE GENOMIC DNA]</scope>
    <source>
        <strain evidence="9 10">XZZS9</strain>
    </source>
</reference>
<name>A0ABS5QKL9_9PROT</name>
<evidence type="ECO:0000313" key="10">
    <source>
        <dbReference type="Proteomes" id="UP000766336"/>
    </source>
</evidence>
<comment type="caution">
    <text evidence="9">The sequence shown here is derived from an EMBL/GenBank/DDBJ whole genome shotgun (WGS) entry which is preliminary data.</text>
</comment>
<dbReference type="EMBL" id="JAHCDA010000005">
    <property type="protein sequence ID" value="MBS7813545.1"/>
    <property type="molecule type" value="Genomic_DNA"/>
</dbReference>
<evidence type="ECO:0000256" key="5">
    <source>
        <dbReference type="ARBA" id="ARBA00023125"/>
    </source>
</evidence>
<feature type="domain" description="SpoVT-AbrB" evidence="8">
    <location>
        <begin position="7"/>
        <end position="51"/>
    </location>
</feature>